<dbReference type="PANTHER" id="PTHR47506">
    <property type="entry name" value="TRANSCRIPTIONAL REGULATORY PROTEIN"/>
    <property type="match status" value="1"/>
</dbReference>
<gene>
    <name evidence="6" type="ORF">NSK11_contig00110-0014</name>
</gene>
<dbReference type="InterPro" id="IPR001647">
    <property type="entry name" value="HTH_TetR"/>
</dbReference>
<evidence type="ECO:0000259" key="5">
    <source>
        <dbReference type="PROSITE" id="PS50977"/>
    </source>
</evidence>
<reference evidence="7" key="1">
    <citation type="submission" date="2015-07" db="EMBL/GenBank/DDBJ databases">
        <title>Nocardia seriolae U-1 whole genome shotgun sequence.</title>
        <authorList>
            <person name="Imajoh M."/>
            <person name="Fukumoto Y."/>
            <person name="Sukeda M."/>
            <person name="Yamane J."/>
            <person name="Yamasaki K."/>
            <person name="Shimizu M."/>
            <person name="Ohnishi K."/>
            <person name="Oshima S."/>
        </authorList>
    </citation>
    <scope>NUCLEOTIDE SEQUENCE [LARGE SCALE GENOMIC DNA]</scope>
    <source>
        <strain evidence="7">U-1</strain>
    </source>
</reference>
<sequence length="188" mass="20154">MTVAGDTRMRMIRQAAKLFRGQGYAATGFREIVEKAETHRGVIYHHFPRGKAELAEEVVRLVDGTVGPAIEAVCANQEPVSAMRAVLAGAKMVMTGGGQRPGCPIAAVALGAGPGDAELLTATRDVFRQWQVPFRDCLRRNGFEEADATNLATLLIAGLEGALVLCRTEGDTEPLDRVADALERALRP</sequence>
<accession>A0ABC9Z106</accession>
<reference evidence="6 7" key="2">
    <citation type="journal article" date="2016" name="Genome Announc.">
        <title>Draft Genome Sequence of Erythromycin- and Oxytetracycline-Sensitive Nocardia seriolae Strain U-1 (NBRC 110359).</title>
        <authorList>
            <person name="Imajoh M."/>
            <person name="Sukeda M."/>
            <person name="Shimizu M."/>
            <person name="Yamane J."/>
            <person name="Ohnishi K."/>
            <person name="Oshima S."/>
        </authorList>
    </citation>
    <scope>NUCLEOTIDE SEQUENCE [LARGE SCALE GENOMIC DNA]</scope>
    <source>
        <strain evidence="6 7">U-1</strain>
    </source>
</reference>
<dbReference type="Proteomes" id="UP000037179">
    <property type="component" value="Unassembled WGS sequence"/>
</dbReference>
<feature type="DNA-binding region" description="H-T-H motif" evidence="4">
    <location>
        <begin position="28"/>
        <end position="47"/>
    </location>
</feature>
<evidence type="ECO:0000256" key="2">
    <source>
        <dbReference type="ARBA" id="ARBA00023125"/>
    </source>
</evidence>
<dbReference type="Pfam" id="PF21993">
    <property type="entry name" value="TetR_C_13_2"/>
    <property type="match status" value="1"/>
</dbReference>
<dbReference type="Gene3D" id="1.10.357.10">
    <property type="entry name" value="Tetracycline Repressor, domain 2"/>
    <property type="match status" value="1"/>
</dbReference>
<evidence type="ECO:0000256" key="1">
    <source>
        <dbReference type="ARBA" id="ARBA00023015"/>
    </source>
</evidence>
<proteinExistence type="predicted"/>
<evidence type="ECO:0000313" key="6">
    <source>
        <dbReference type="EMBL" id="GAP31307.1"/>
    </source>
</evidence>
<keyword evidence="1" id="KW-0805">Transcription regulation</keyword>
<dbReference type="SUPFAM" id="SSF46689">
    <property type="entry name" value="Homeodomain-like"/>
    <property type="match status" value="1"/>
</dbReference>
<dbReference type="PROSITE" id="PS50977">
    <property type="entry name" value="HTH_TETR_2"/>
    <property type="match status" value="1"/>
</dbReference>
<keyword evidence="2 4" id="KW-0238">DNA-binding</keyword>
<dbReference type="InterPro" id="IPR054156">
    <property type="entry name" value="YxaF_TetR_C"/>
</dbReference>
<dbReference type="PANTHER" id="PTHR47506:SF3">
    <property type="entry name" value="HTH-TYPE TRANSCRIPTIONAL REGULATOR LMRA"/>
    <property type="match status" value="1"/>
</dbReference>
<name>A0ABC9Z106_9NOCA</name>
<dbReference type="AlphaFoldDB" id="A0ABC9Z106"/>
<keyword evidence="7" id="KW-1185">Reference proteome</keyword>
<dbReference type="InterPro" id="IPR009057">
    <property type="entry name" value="Homeodomain-like_sf"/>
</dbReference>
<organism evidence="6 7">
    <name type="scientific">Nocardia seriolae</name>
    <dbReference type="NCBI Taxonomy" id="37332"/>
    <lineage>
        <taxon>Bacteria</taxon>
        <taxon>Bacillati</taxon>
        <taxon>Actinomycetota</taxon>
        <taxon>Actinomycetes</taxon>
        <taxon>Mycobacteriales</taxon>
        <taxon>Nocardiaceae</taxon>
        <taxon>Nocardia</taxon>
    </lineage>
</organism>
<evidence type="ECO:0000256" key="3">
    <source>
        <dbReference type="ARBA" id="ARBA00023163"/>
    </source>
</evidence>
<evidence type="ECO:0000313" key="7">
    <source>
        <dbReference type="Proteomes" id="UP000037179"/>
    </source>
</evidence>
<dbReference type="EMBL" id="BBYQ01000110">
    <property type="protein sequence ID" value="GAP31307.1"/>
    <property type="molecule type" value="Genomic_DNA"/>
</dbReference>
<protein>
    <submittedName>
        <fullName evidence="6">TetR family transcriptional regulator</fullName>
    </submittedName>
</protein>
<dbReference type="SUPFAM" id="SSF48498">
    <property type="entry name" value="Tetracyclin repressor-like, C-terminal domain"/>
    <property type="match status" value="1"/>
</dbReference>
<dbReference type="Pfam" id="PF00440">
    <property type="entry name" value="TetR_N"/>
    <property type="match status" value="1"/>
</dbReference>
<dbReference type="InterPro" id="IPR036271">
    <property type="entry name" value="Tet_transcr_reg_TetR-rel_C_sf"/>
</dbReference>
<feature type="domain" description="HTH tetR-type" evidence="5">
    <location>
        <begin position="5"/>
        <end position="65"/>
    </location>
</feature>
<comment type="caution">
    <text evidence="6">The sequence shown here is derived from an EMBL/GenBank/DDBJ whole genome shotgun (WGS) entry which is preliminary data.</text>
</comment>
<evidence type="ECO:0000256" key="4">
    <source>
        <dbReference type="PROSITE-ProRule" id="PRU00335"/>
    </source>
</evidence>
<keyword evidence="3" id="KW-0804">Transcription</keyword>
<dbReference type="GO" id="GO:0003677">
    <property type="term" value="F:DNA binding"/>
    <property type="evidence" value="ECO:0007669"/>
    <property type="project" value="UniProtKB-UniRule"/>
</dbReference>